<feature type="domain" description="HAMP" evidence="13">
    <location>
        <begin position="219"/>
        <end position="271"/>
    </location>
</feature>
<keyword evidence="9" id="KW-0902">Two-component regulatory system</keyword>
<dbReference type="PROSITE" id="PS50885">
    <property type="entry name" value="HAMP"/>
    <property type="match status" value="1"/>
</dbReference>
<dbReference type="PANTHER" id="PTHR45436:SF5">
    <property type="entry name" value="SENSOR HISTIDINE KINASE TRCS"/>
    <property type="match status" value="1"/>
</dbReference>
<proteinExistence type="predicted"/>
<keyword evidence="5" id="KW-0808">Transferase</keyword>
<dbReference type="InterPro" id="IPR003594">
    <property type="entry name" value="HATPase_dom"/>
</dbReference>
<evidence type="ECO:0000256" key="5">
    <source>
        <dbReference type="ARBA" id="ARBA00022679"/>
    </source>
</evidence>
<evidence type="ECO:0000256" key="8">
    <source>
        <dbReference type="ARBA" id="ARBA00022989"/>
    </source>
</evidence>
<gene>
    <name evidence="14" type="ORF">C8261_12225</name>
</gene>
<dbReference type="AlphaFoldDB" id="A0A2T4IDC3"/>
<feature type="transmembrane region" description="Helical" evidence="11">
    <location>
        <begin position="199"/>
        <end position="217"/>
    </location>
</feature>
<keyword evidence="4" id="KW-0597">Phosphoprotein</keyword>
<evidence type="ECO:0000256" key="4">
    <source>
        <dbReference type="ARBA" id="ARBA00022553"/>
    </source>
</evidence>
<dbReference type="InterPro" id="IPR003660">
    <property type="entry name" value="HAMP_dom"/>
</dbReference>
<evidence type="ECO:0000313" key="15">
    <source>
        <dbReference type="Proteomes" id="UP000241193"/>
    </source>
</evidence>
<evidence type="ECO:0000256" key="9">
    <source>
        <dbReference type="ARBA" id="ARBA00023012"/>
    </source>
</evidence>
<evidence type="ECO:0000256" key="6">
    <source>
        <dbReference type="ARBA" id="ARBA00022692"/>
    </source>
</evidence>
<dbReference type="InterPro" id="IPR036890">
    <property type="entry name" value="HATPase_C_sf"/>
</dbReference>
<dbReference type="Pfam" id="PF02518">
    <property type="entry name" value="HATPase_c"/>
    <property type="match status" value="1"/>
</dbReference>
<keyword evidence="6 11" id="KW-0812">Transmembrane</keyword>
<protein>
    <recommendedName>
        <fullName evidence="3">histidine kinase</fullName>
        <ecNumber evidence="3">2.7.13.3</ecNumber>
    </recommendedName>
</protein>
<keyword evidence="8 11" id="KW-1133">Transmembrane helix</keyword>
<keyword evidence="10 11" id="KW-0472">Membrane</keyword>
<evidence type="ECO:0000256" key="10">
    <source>
        <dbReference type="ARBA" id="ARBA00023136"/>
    </source>
</evidence>
<dbReference type="PROSITE" id="PS50109">
    <property type="entry name" value="HIS_KIN"/>
    <property type="match status" value="1"/>
</dbReference>
<dbReference type="Proteomes" id="UP000241193">
    <property type="component" value="Unassembled WGS sequence"/>
</dbReference>
<dbReference type="InterPro" id="IPR005467">
    <property type="entry name" value="His_kinase_dom"/>
</dbReference>
<dbReference type="SUPFAM" id="SSF47384">
    <property type="entry name" value="Homodimeric domain of signal transducing histidine kinase"/>
    <property type="match status" value="1"/>
</dbReference>
<dbReference type="EMBL" id="PZKC01000010">
    <property type="protein sequence ID" value="PTD95763.1"/>
    <property type="molecule type" value="Genomic_DNA"/>
</dbReference>
<dbReference type="InterPro" id="IPR004358">
    <property type="entry name" value="Sig_transdc_His_kin-like_C"/>
</dbReference>
<evidence type="ECO:0000256" key="7">
    <source>
        <dbReference type="ARBA" id="ARBA00022777"/>
    </source>
</evidence>
<feature type="transmembrane region" description="Helical" evidence="11">
    <location>
        <begin position="32"/>
        <end position="51"/>
    </location>
</feature>
<dbReference type="OrthoDB" id="9809567at2"/>
<accession>A0A2T4IDC3</accession>
<evidence type="ECO:0000256" key="3">
    <source>
        <dbReference type="ARBA" id="ARBA00012438"/>
    </source>
</evidence>
<evidence type="ECO:0000256" key="11">
    <source>
        <dbReference type="SAM" id="Phobius"/>
    </source>
</evidence>
<comment type="catalytic activity">
    <reaction evidence="1">
        <text>ATP + protein L-histidine = ADP + protein N-phospho-L-histidine.</text>
        <dbReference type="EC" id="2.7.13.3"/>
    </reaction>
</comment>
<name>A0A2T4IDC3_9RHOO</name>
<dbReference type="SUPFAM" id="SSF55874">
    <property type="entry name" value="ATPase domain of HSP90 chaperone/DNA topoisomerase II/histidine kinase"/>
    <property type="match status" value="1"/>
</dbReference>
<dbReference type="Gene3D" id="3.30.565.10">
    <property type="entry name" value="Histidine kinase-like ATPase, C-terminal domain"/>
    <property type="match status" value="1"/>
</dbReference>
<keyword evidence="15" id="KW-1185">Reference proteome</keyword>
<evidence type="ECO:0000259" key="12">
    <source>
        <dbReference type="PROSITE" id="PS50109"/>
    </source>
</evidence>
<feature type="domain" description="Histidine kinase" evidence="12">
    <location>
        <begin position="279"/>
        <end position="473"/>
    </location>
</feature>
<dbReference type="EC" id="2.7.13.3" evidence="3"/>
<sequence>MPSARAHGARTRLPLCPRGGRLTVALSLRSRLLAVSVAVLIAFVVLTGLVLDRAFRDSADTAQQARLEALLYLLMGSLEVDADGTLHLPAQLPEARLALPASGLYAAIRRVDADDGAAVRAPTRWRSPSAIGVDLALEALLEAGERRNEVRTGGDGMVFRVLTQGVRWEIGERPSRITFSVAAPLAARGADVASYRHSLWTALAAMAVALLFALVLVQRWGLRPLRRLARDIAAMEAGEARRPGAGAQPRELAPLVDNLDRLLAREHALVERQRKALADLAHSLKTPLAILRNAAPDDSLPAVVGEQARRMEDIVHYQLQRAATAGASRLAAARPLAPLVDRLLASLGKVHGQRRLELVNAVPVDLGARIDEGDALELLGNLADNACKWAAGRVVVSAVRQGGGLRLSVDDDGPGFPDGVALPQRGLRGDERTPGHGIGLAMAHDIALAYGGELSFARSPLGGARVSVWLAEC</sequence>
<dbReference type="PRINTS" id="PR00344">
    <property type="entry name" value="BCTRLSENSOR"/>
</dbReference>
<evidence type="ECO:0000259" key="13">
    <source>
        <dbReference type="PROSITE" id="PS50885"/>
    </source>
</evidence>
<dbReference type="GO" id="GO:0005886">
    <property type="term" value="C:plasma membrane"/>
    <property type="evidence" value="ECO:0007669"/>
    <property type="project" value="TreeGrafter"/>
</dbReference>
<comment type="subcellular location">
    <subcellularLocation>
        <location evidence="2">Membrane</location>
    </subcellularLocation>
</comment>
<dbReference type="Gene3D" id="1.10.287.130">
    <property type="match status" value="1"/>
</dbReference>
<evidence type="ECO:0000313" key="14">
    <source>
        <dbReference type="EMBL" id="PTD95763.1"/>
    </source>
</evidence>
<evidence type="ECO:0000256" key="1">
    <source>
        <dbReference type="ARBA" id="ARBA00000085"/>
    </source>
</evidence>
<comment type="caution">
    <text evidence="14">The sequence shown here is derived from an EMBL/GenBank/DDBJ whole genome shotgun (WGS) entry which is preliminary data.</text>
</comment>
<evidence type="ECO:0000256" key="2">
    <source>
        <dbReference type="ARBA" id="ARBA00004370"/>
    </source>
</evidence>
<dbReference type="InterPro" id="IPR050428">
    <property type="entry name" value="TCS_sensor_his_kinase"/>
</dbReference>
<reference evidence="14 15" key="2">
    <citation type="submission" date="2018-04" db="EMBL/GenBank/DDBJ databases">
        <title>Thauera lacus sp. nov., isolated from an saline lake in Inner Mongolia, China.</title>
        <authorList>
            <person name="Liang Q.-Y."/>
        </authorList>
    </citation>
    <scope>NUCLEOTIDE SEQUENCE [LARGE SCALE GENOMIC DNA]</scope>
    <source>
        <strain evidence="14 15">D20</strain>
    </source>
</reference>
<reference evidence="14 15" key="1">
    <citation type="submission" date="2018-03" db="EMBL/GenBank/DDBJ databases">
        <authorList>
            <person name="Keele B.F."/>
        </authorList>
    </citation>
    <scope>NUCLEOTIDE SEQUENCE [LARGE SCALE GENOMIC DNA]</scope>
    <source>
        <strain evidence="14 15">D20</strain>
    </source>
</reference>
<dbReference type="SMART" id="SM00387">
    <property type="entry name" value="HATPase_c"/>
    <property type="match status" value="1"/>
</dbReference>
<keyword evidence="7" id="KW-0418">Kinase</keyword>
<dbReference type="InterPro" id="IPR036097">
    <property type="entry name" value="HisK_dim/P_sf"/>
</dbReference>
<dbReference type="GO" id="GO:0000155">
    <property type="term" value="F:phosphorelay sensor kinase activity"/>
    <property type="evidence" value="ECO:0007669"/>
    <property type="project" value="InterPro"/>
</dbReference>
<organism evidence="14 15">
    <name type="scientific">Pseudothauera lacus</name>
    <dbReference type="NCBI Taxonomy" id="2136175"/>
    <lineage>
        <taxon>Bacteria</taxon>
        <taxon>Pseudomonadati</taxon>
        <taxon>Pseudomonadota</taxon>
        <taxon>Betaproteobacteria</taxon>
        <taxon>Rhodocyclales</taxon>
        <taxon>Zoogloeaceae</taxon>
        <taxon>Pseudothauera</taxon>
    </lineage>
</organism>
<dbReference type="PANTHER" id="PTHR45436">
    <property type="entry name" value="SENSOR HISTIDINE KINASE YKOH"/>
    <property type="match status" value="1"/>
</dbReference>